<feature type="compositionally biased region" description="Polar residues" evidence="1">
    <location>
        <begin position="96"/>
        <end position="107"/>
    </location>
</feature>
<dbReference type="KEGG" id="sfd:USDA257_c26900"/>
<evidence type="ECO:0000256" key="1">
    <source>
        <dbReference type="SAM" id="MobiDB-lite"/>
    </source>
</evidence>
<organism evidence="2 3">
    <name type="scientific">Sinorhizobium fredii (strain USDA 257)</name>
    <dbReference type="NCBI Taxonomy" id="1185652"/>
    <lineage>
        <taxon>Bacteria</taxon>
        <taxon>Pseudomonadati</taxon>
        <taxon>Pseudomonadota</taxon>
        <taxon>Alphaproteobacteria</taxon>
        <taxon>Hyphomicrobiales</taxon>
        <taxon>Rhizobiaceae</taxon>
        <taxon>Sinorhizobium/Ensifer group</taxon>
        <taxon>Sinorhizobium</taxon>
    </lineage>
</organism>
<dbReference type="AlphaFoldDB" id="I3X5V8"/>
<dbReference type="STRING" id="1185652.USDA257_c26900"/>
<dbReference type="HOGENOM" id="CLU_179355_0_0_5"/>
<feature type="region of interest" description="Disordered" evidence="1">
    <location>
        <begin position="53"/>
        <end position="107"/>
    </location>
</feature>
<dbReference type="eggNOG" id="ENOG5033NNU">
    <property type="taxonomic scope" value="Bacteria"/>
</dbReference>
<feature type="region of interest" description="Disordered" evidence="1">
    <location>
        <begin position="1"/>
        <end position="20"/>
    </location>
</feature>
<feature type="compositionally biased region" description="Basic and acidic residues" evidence="1">
    <location>
        <begin position="10"/>
        <end position="20"/>
    </location>
</feature>
<sequence>MRGRALMSSEKTDGLPSRCEEDRREFLKKCGRFAVVTPPAVTMLLSTSLTSNAIAASGGGGGGSHANNGWGNGPDATNKGSYHGAGVSRGGPGAGYSQSSSKVGGAR</sequence>
<accession>I3X5V8</accession>
<evidence type="ECO:0000313" key="2">
    <source>
        <dbReference type="EMBL" id="AFL51264.1"/>
    </source>
</evidence>
<protein>
    <submittedName>
        <fullName evidence="2">Uncharacterized protein</fullName>
    </submittedName>
</protein>
<dbReference type="Proteomes" id="UP000006180">
    <property type="component" value="Chromosome"/>
</dbReference>
<name>I3X5V8_SINF2</name>
<evidence type="ECO:0000313" key="3">
    <source>
        <dbReference type="Proteomes" id="UP000006180"/>
    </source>
</evidence>
<gene>
    <name evidence="2" type="ORF">USDA257_c26900</name>
</gene>
<proteinExistence type="predicted"/>
<dbReference type="EMBL" id="CP003563">
    <property type="protein sequence ID" value="AFL51264.1"/>
    <property type="molecule type" value="Genomic_DNA"/>
</dbReference>
<reference evidence="2 3" key="1">
    <citation type="journal article" date="2012" name="J. Bacteriol.">
        <title>Complete genome sequence of the broad-host-range strain Sinorhizobium fredii USDA257.</title>
        <authorList>
            <person name="Schuldes J."/>
            <person name="Rodriguez Orbegoso M."/>
            <person name="Schmeisser C."/>
            <person name="Krishnan H.B."/>
            <person name="Daniel R."/>
            <person name="Streit W.R."/>
        </authorList>
    </citation>
    <scope>NUCLEOTIDE SEQUENCE [LARGE SCALE GENOMIC DNA]</scope>
    <source>
        <strain evidence="2 3">USDA 257</strain>
    </source>
</reference>